<evidence type="ECO:0000259" key="8">
    <source>
        <dbReference type="Pfam" id="PF00082"/>
    </source>
</evidence>
<dbReference type="EMBL" id="LT629774">
    <property type="protein sequence ID" value="SDS68620.1"/>
    <property type="molecule type" value="Genomic_DNA"/>
</dbReference>
<dbReference type="InterPro" id="IPR008979">
    <property type="entry name" value="Galactose-bd-like_sf"/>
</dbReference>
<dbReference type="InterPro" id="IPR034058">
    <property type="entry name" value="TagA/B/C/D_pept_dom"/>
</dbReference>
<feature type="chain" id="PRO_5009261907" evidence="7">
    <location>
        <begin position="24"/>
        <end position="636"/>
    </location>
</feature>
<dbReference type="InterPro" id="IPR051048">
    <property type="entry name" value="Peptidase_S8/S53_subtilisin"/>
</dbReference>
<dbReference type="CDD" id="cd04842">
    <property type="entry name" value="Peptidases_S8_Kp43_protease"/>
    <property type="match status" value="1"/>
</dbReference>
<dbReference type="SUPFAM" id="SSF52743">
    <property type="entry name" value="Subtilisin-like"/>
    <property type="match status" value="1"/>
</dbReference>
<dbReference type="GO" id="GO:0004252">
    <property type="term" value="F:serine-type endopeptidase activity"/>
    <property type="evidence" value="ECO:0007669"/>
    <property type="project" value="InterPro"/>
</dbReference>
<evidence type="ECO:0000259" key="9">
    <source>
        <dbReference type="Pfam" id="PF18962"/>
    </source>
</evidence>
<dbReference type="InterPro" id="IPR023828">
    <property type="entry name" value="Peptidase_S8_Ser-AS"/>
</dbReference>
<evidence type="ECO:0000256" key="4">
    <source>
        <dbReference type="ARBA" id="ARBA00022801"/>
    </source>
</evidence>
<evidence type="ECO:0000256" key="1">
    <source>
        <dbReference type="ARBA" id="ARBA00011073"/>
    </source>
</evidence>
<feature type="signal peptide" evidence="7">
    <location>
        <begin position="1"/>
        <end position="23"/>
    </location>
</feature>
<name>A0A1H1U819_9FLAO</name>
<feature type="domain" description="Secretion system C-terminal sorting" evidence="9">
    <location>
        <begin position="557"/>
        <end position="635"/>
    </location>
</feature>
<feature type="domain" description="Peptidase S8/S53" evidence="8">
    <location>
        <begin position="150"/>
        <end position="394"/>
    </location>
</feature>
<sequence length="636" mass="68794">MKKNFLTTFLVLAVSFCFSQTQAEFQKIKSNYNSENSNSVINYLGLENAKRQKRIKLFLEGLSKEELENIDINKLRDINKDGKPLYYVSTNNPAAITIRADKLYASGNDLGIDLTGQNMVAGVWEAENGYPLTTHLDLMNRITVIDGGSNATFHATHVTGTIISSGDSYPINLGRGIAYEASVLAANSNNDSQEMAIEAANGLLVSNHSYGYGAENLGVATFGAYQADAFSLDLITYANPYYLPVVSAGNDRDDYFLYNPTRSGYDLLSGQSVAKNCITSAAVRQVLNYTGPSSVIMSDFSNWGPTDDGRIKPDISSQGVSVTSTSNVSNTAYGNSNGTSMSAPGVTGLLLLLQEHYNNVNSQYMLAATAKGLLLHTADEAGISDGPDYSFGWGLANGEKAVNTISGNGVTSFIEEASLTDLSSRTFDVTATGDEPLMVSISWTDPQGTFANGVVNDPTPALINDLDLKVTHDTMDYFPWKLDPATPSLAATRNSTNNVDNFEKIQIDNPTAGEVFSITINHKDELLGGLQNYSLIITGGIPTSLSVLESFFNQLTIYPNPNKGQFNLSFDSSLDNFNDVQLNIYDISGRAVYKNTFINDSVKFNETINLSDVASGVYIANISQGNKMTSQKIIIE</sequence>
<dbReference type="STRING" id="1249933.SAMN04489797_2162"/>
<dbReference type="PROSITE" id="PS51892">
    <property type="entry name" value="SUBTILASE"/>
    <property type="match status" value="1"/>
</dbReference>
<keyword evidence="3 7" id="KW-0732">Signal</keyword>
<keyword evidence="11" id="KW-1185">Reference proteome</keyword>
<proteinExistence type="inferred from homology"/>
<dbReference type="PANTHER" id="PTHR43399:SF4">
    <property type="entry name" value="CELL WALL-ASSOCIATED PROTEASE"/>
    <property type="match status" value="1"/>
</dbReference>
<evidence type="ECO:0000256" key="2">
    <source>
        <dbReference type="ARBA" id="ARBA00022670"/>
    </source>
</evidence>
<protein>
    <submittedName>
        <fullName evidence="10">Por secretion system C-terminal sorting domain-containing protein</fullName>
    </submittedName>
</protein>
<accession>A0A1H1U819</accession>
<evidence type="ECO:0000256" key="7">
    <source>
        <dbReference type="SAM" id="SignalP"/>
    </source>
</evidence>
<dbReference type="Pfam" id="PF00082">
    <property type="entry name" value="Peptidase_S8"/>
    <property type="match status" value="1"/>
</dbReference>
<dbReference type="InterPro" id="IPR000209">
    <property type="entry name" value="Peptidase_S8/S53_dom"/>
</dbReference>
<organism evidence="10 11">
    <name type="scientific">Winogradskyella sediminis</name>
    <dbReference type="NCBI Taxonomy" id="1382466"/>
    <lineage>
        <taxon>Bacteria</taxon>
        <taxon>Pseudomonadati</taxon>
        <taxon>Bacteroidota</taxon>
        <taxon>Flavobacteriia</taxon>
        <taxon>Flavobacteriales</taxon>
        <taxon>Flavobacteriaceae</taxon>
        <taxon>Winogradskyella</taxon>
    </lineage>
</organism>
<comment type="caution">
    <text evidence="6">Lacks conserved residue(s) required for the propagation of feature annotation.</text>
</comment>
<dbReference type="Gene3D" id="2.60.120.380">
    <property type="match status" value="1"/>
</dbReference>
<dbReference type="InterPro" id="IPR036852">
    <property type="entry name" value="Peptidase_S8/S53_dom_sf"/>
</dbReference>
<dbReference type="NCBIfam" id="TIGR04183">
    <property type="entry name" value="Por_Secre_tail"/>
    <property type="match status" value="1"/>
</dbReference>
<evidence type="ECO:0000256" key="3">
    <source>
        <dbReference type="ARBA" id="ARBA00022729"/>
    </source>
</evidence>
<reference evidence="10 11" key="1">
    <citation type="submission" date="2016-10" db="EMBL/GenBank/DDBJ databases">
        <authorList>
            <person name="Varghese N."/>
            <person name="Submissions S."/>
        </authorList>
    </citation>
    <scope>NUCLEOTIDE SEQUENCE [LARGE SCALE GENOMIC DNA]</scope>
    <source>
        <strain evidence="10 11">RHA_55</strain>
    </source>
</reference>
<gene>
    <name evidence="10" type="ORF">SAMN04489797_2162</name>
</gene>
<dbReference type="Pfam" id="PF18962">
    <property type="entry name" value="Por_Secre_tail"/>
    <property type="match status" value="1"/>
</dbReference>
<dbReference type="Proteomes" id="UP000198963">
    <property type="component" value="Chromosome I"/>
</dbReference>
<evidence type="ECO:0000256" key="6">
    <source>
        <dbReference type="PROSITE-ProRule" id="PRU01240"/>
    </source>
</evidence>
<evidence type="ECO:0000313" key="10">
    <source>
        <dbReference type="EMBL" id="SDS68620.1"/>
    </source>
</evidence>
<dbReference type="SUPFAM" id="SSF49785">
    <property type="entry name" value="Galactose-binding domain-like"/>
    <property type="match status" value="1"/>
</dbReference>
<evidence type="ECO:0000313" key="11">
    <source>
        <dbReference type="Proteomes" id="UP000198963"/>
    </source>
</evidence>
<dbReference type="PROSITE" id="PS00138">
    <property type="entry name" value="SUBTILASE_SER"/>
    <property type="match status" value="1"/>
</dbReference>
<dbReference type="Gene3D" id="3.40.50.200">
    <property type="entry name" value="Peptidase S8/S53 domain"/>
    <property type="match status" value="1"/>
</dbReference>
<keyword evidence="4" id="KW-0378">Hydrolase</keyword>
<dbReference type="InterPro" id="IPR026444">
    <property type="entry name" value="Secre_tail"/>
</dbReference>
<dbReference type="GO" id="GO:0006508">
    <property type="term" value="P:proteolysis"/>
    <property type="evidence" value="ECO:0007669"/>
    <property type="project" value="UniProtKB-KW"/>
</dbReference>
<keyword evidence="2" id="KW-0645">Protease</keyword>
<dbReference type="PANTHER" id="PTHR43399">
    <property type="entry name" value="SUBTILISIN-RELATED"/>
    <property type="match status" value="1"/>
</dbReference>
<comment type="similarity">
    <text evidence="1 6">Belongs to the peptidase S8 family.</text>
</comment>
<dbReference type="AlphaFoldDB" id="A0A1H1U819"/>
<keyword evidence="5" id="KW-0720">Serine protease</keyword>
<dbReference type="RefSeq" id="WP_092446710.1">
    <property type="nucleotide sequence ID" value="NZ_LT629774.1"/>
</dbReference>
<evidence type="ECO:0000256" key="5">
    <source>
        <dbReference type="ARBA" id="ARBA00022825"/>
    </source>
</evidence>